<dbReference type="SUPFAM" id="SSF55781">
    <property type="entry name" value="GAF domain-like"/>
    <property type="match status" value="1"/>
</dbReference>
<reference evidence="11 12" key="1">
    <citation type="submission" date="2023-09" db="EMBL/GenBank/DDBJ databases">
        <authorList>
            <person name="Rey-Velasco X."/>
        </authorList>
    </citation>
    <scope>NUCLEOTIDE SEQUENCE [LARGE SCALE GENOMIC DNA]</scope>
    <source>
        <strain evidence="11 12">W345</strain>
    </source>
</reference>
<dbReference type="SMART" id="SM00065">
    <property type="entry name" value="GAF"/>
    <property type="match status" value="1"/>
</dbReference>
<dbReference type="InterPro" id="IPR036097">
    <property type="entry name" value="HisK_dim/P_sf"/>
</dbReference>
<dbReference type="PRINTS" id="PR00344">
    <property type="entry name" value="BCTRLSENSOR"/>
</dbReference>
<evidence type="ECO:0000256" key="8">
    <source>
        <dbReference type="SAM" id="Phobius"/>
    </source>
</evidence>
<name>A0ABU2WM78_9GAMM</name>
<keyword evidence="5" id="KW-0418">Kinase</keyword>
<keyword evidence="12" id="KW-1185">Reference proteome</keyword>
<dbReference type="Pfam" id="PF02518">
    <property type="entry name" value="HATPase_c"/>
    <property type="match status" value="1"/>
</dbReference>
<proteinExistence type="predicted"/>
<organism evidence="11 12">
    <name type="scientific">Banduia mediterranea</name>
    <dbReference type="NCBI Taxonomy" id="3075609"/>
    <lineage>
        <taxon>Bacteria</taxon>
        <taxon>Pseudomonadati</taxon>
        <taxon>Pseudomonadota</taxon>
        <taxon>Gammaproteobacteria</taxon>
        <taxon>Nevskiales</taxon>
        <taxon>Algiphilaceae</taxon>
        <taxon>Banduia</taxon>
    </lineage>
</organism>
<dbReference type="Gene3D" id="3.30.565.10">
    <property type="entry name" value="Histidine kinase-like ATPase, C-terminal domain"/>
    <property type="match status" value="1"/>
</dbReference>
<dbReference type="Pfam" id="PF00512">
    <property type="entry name" value="HisKA"/>
    <property type="match status" value="1"/>
</dbReference>
<keyword evidence="3 6" id="KW-0597">Phosphoprotein</keyword>
<dbReference type="InterPro" id="IPR003661">
    <property type="entry name" value="HisK_dim/P_dom"/>
</dbReference>
<keyword evidence="8" id="KW-1133">Transmembrane helix</keyword>
<dbReference type="InterPro" id="IPR011006">
    <property type="entry name" value="CheY-like_superfamily"/>
</dbReference>
<dbReference type="RefSeq" id="WP_311366393.1">
    <property type="nucleotide sequence ID" value="NZ_JAVRIC010000031.1"/>
</dbReference>
<dbReference type="InterPro" id="IPR029016">
    <property type="entry name" value="GAF-like_dom_sf"/>
</dbReference>
<dbReference type="InterPro" id="IPR004358">
    <property type="entry name" value="Sig_transdc_His_kin-like_C"/>
</dbReference>
<evidence type="ECO:0000313" key="12">
    <source>
        <dbReference type="Proteomes" id="UP001254608"/>
    </source>
</evidence>
<dbReference type="Gene3D" id="1.20.120.1730">
    <property type="match status" value="1"/>
</dbReference>
<dbReference type="Proteomes" id="UP001254608">
    <property type="component" value="Unassembled WGS sequence"/>
</dbReference>
<keyword evidence="11" id="KW-0067">ATP-binding</keyword>
<dbReference type="InterPro" id="IPR036890">
    <property type="entry name" value="HATPase_C_sf"/>
</dbReference>
<dbReference type="Pfam" id="PF00072">
    <property type="entry name" value="Response_reg"/>
    <property type="match status" value="1"/>
</dbReference>
<evidence type="ECO:0000256" key="6">
    <source>
        <dbReference type="PROSITE-ProRule" id="PRU00169"/>
    </source>
</evidence>
<evidence type="ECO:0000313" key="11">
    <source>
        <dbReference type="EMBL" id="MDT0498981.1"/>
    </source>
</evidence>
<feature type="coiled-coil region" evidence="7">
    <location>
        <begin position="422"/>
        <end position="529"/>
    </location>
</feature>
<dbReference type="SUPFAM" id="SSF47384">
    <property type="entry name" value="Homodimeric domain of signal transducing histidine kinase"/>
    <property type="match status" value="1"/>
</dbReference>
<dbReference type="InterPro" id="IPR003594">
    <property type="entry name" value="HATPase_dom"/>
</dbReference>
<feature type="transmembrane region" description="Helical" evidence="8">
    <location>
        <begin position="182"/>
        <end position="206"/>
    </location>
</feature>
<evidence type="ECO:0000259" key="9">
    <source>
        <dbReference type="PROSITE" id="PS50109"/>
    </source>
</evidence>
<dbReference type="SMART" id="SM00387">
    <property type="entry name" value="HATPase_c"/>
    <property type="match status" value="1"/>
</dbReference>
<evidence type="ECO:0000256" key="4">
    <source>
        <dbReference type="ARBA" id="ARBA00022679"/>
    </source>
</evidence>
<dbReference type="EC" id="2.7.13.3" evidence="2"/>
<dbReference type="Gene3D" id="1.10.287.130">
    <property type="match status" value="1"/>
</dbReference>
<evidence type="ECO:0000256" key="7">
    <source>
        <dbReference type="SAM" id="Coils"/>
    </source>
</evidence>
<sequence length="913" mass="99613">MKNLVDLSIGQRLWIASGGLFLILAAAGASIYDAQRRSDRVQARMVDEVRPLSDAARVLENNLLYVDIAARTWLMSPEDGQIDAFEDRVDMATATLAKFEALPMDEQSKAQFDELRPLAERFLREAAELGSTADGSDASIERQESSATSIRERALAVVHDFADLQRGRFDAAQLELAQARDLVARTFVGAGLLAMLSFLGFAWLMLRSIRTPVVGLLKAAGDLRQGKWKSALALHTDDDDRARTARDELVQLSAAVGAAAWALERREQRLQADGRIAAASGRSLKKDKLAELVLRGVVEHSKAQLGIVYMVDEAAEELQPIASQASSTPGSLPLQVGIPGQAVRERRTVLVNDIPTDTHFRIDFGFNEAAPRAIAAIPVISHDRLMAVIIVASLRPLDDELIGFFEASARQLGNGLQNALAFERIQSLLDEVRERKDEIQAQNEELLAQTEEIQAQNEELQAQNEEIQAQNEEIQTQTEELQAQQAEIRESNDNLREHADRLSAQNTSLEEYSAKLREQREMLAEADRRKNDFLGLLAHELRNPLAPITSSLFILGRAAPGSESAVQALDVIARQTTHLTRLVEDLLDITRISEGKIRIQREDIDLLDVVQSCVEDSRLAVQAAELSLDVDVPDGQILIDGDRVRIAQILGNLIGNAIKFTDDGGRITLSVRAEPDASHVEVTVADNGIGIEPNLLPNLFHPFMQGSLSGLRPNGGLGLGLSLVKSLVELHGGTVTAFSDGQGRGSRFVLRLPVKSISTGTVAPVASSDGPLRILVIDDNVDAGTMLAHVLRLQDHVVEVCTSASDGLGRATAEPPDVVLCDIGLPGSMDGHEVARRLRENSRLDRTYLVAVTGYASPDDRKAATDAGFDEHIAKPVTLERLHEVFAEIPRRERQKVVRIARDSGSAADGSFD</sequence>
<dbReference type="EMBL" id="JAVRIC010000031">
    <property type="protein sequence ID" value="MDT0498981.1"/>
    <property type="molecule type" value="Genomic_DNA"/>
</dbReference>
<dbReference type="SUPFAM" id="SSF52172">
    <property type="entry name" value="CheY-like"/>
    <property type="match status" value="1"/>
</dbReference>
<dbReference type="PROSITE" id="PS50109">
    <property type="entry name" value="HIS_KIN"/>
    <property type="match status" value="1"/>
</dbReference>
<dbReference type="SUPFAM" id="SSF55874">
    <property type="entry name" value="ATPase domain of HSP90 chaperone/DNA topoisomerase II/histidine kinase"/>
    <property type="match status" value="1"/>
</dbReference>
<evidence type="ECO:0000256" key="5">
    <source>
        <dbReference type="ARBA" id="ARBA00022777"/>
    </source>
</evidence>
<dbReference type="CDD" id="cd00082">
    <property type="entry name" value="HisKA"/>
    <property type="match status" value="1"/>
</dbReference>
<dbReference type="InterPro" id="IPR003018">
    <property type="entry name" value="GAF"/>
</dbReference>
<dbReference type="GO" id="GO:0005524">
    <property type="term" value="F:ATP binding"/>
    <property type="evidence" value="ECO:0007669"/>
    <property type="project" value="UniProtKB-KW"/>
</dbReference>
<evidence type="ECO:0000256" key="2">
    <source>
        <dbReference type="ARBA" id="ARBA00012438"/>
    </source>
</evidence>
<dbReference type="InterPro" id="IPR001789">
    <property type="entry name" value="Sig_transdc_resp-reg_receiver"/>
</dbReference>
<keyword evidence="4" id="KW-0808">Transferase</keyword>
<dbReference type="InterPro" id="IPR005467">
    <property type="entry name" value="His_kinase_dom"/>
</dbReference>
<feature type="domain" description="Response regulatory" evidence="10">
    <location>
        <begin position="773"/>
        <end position="890"/>
    </location>
</feature>
<evidence type="ECO:0000256" key="3">
    <source>
        <dbReference type="ARBA" id="ARBA00022553"/>
    </source>
</evidence>
<keyword evidence="8" id="KW-0812">Transmembrane</keyword>
<evidence type="ECO:0000256" key="1">
    <source>
        <dbReference type="ARBA" id="ARBA00000085"/>
    </source>
</evidence>
<feature type="transmembrane region" description="Helical" evidence="8">
    <location>
        <begin position="12"/>
        <end position="32"/>
    </location>
</feature>
<dbReference type="CDD" id="cd17580">
    <property type="entry name" value="REC_2_DhkD-like"/>
    <property type="match status" value="1"/>
</dbReference>
<accession>A0ABU2WM78</accession>
<protein>
    <recommendedName>
        <fullName evidence="2">histidine kinase</fullName>
        <ecNumber evidence="2">2.7.13.3</ecNumber>
    </recommendedName>
</protein>
<dbReference type="Gene3D" id="3.40.50.2300">
    <property type="match status" value="1"/>
</dbReference>
<gene>
    <name evidence="11" type="ORF">RM530_16680</name>
</gene>
<keyword evidence="8" id="KW-0472">Membrane</keyword>
<keyword evidence="7" id="KW-0175">Coiled coil</keyword>
<dbReference type="Pfam" id="PF13185">
    <property type="entry name" value="GAF_2"/>
    <property type="match status" value="1"/>
</dbReference>
<dbReference type="Gene3D" id="3.30.450.40">
    <property type="match status" value="1"/>
</dbReference>
<evidence type="ECO:0000259" key="10">
    <source>
        <dbReference type="PROSITE" id="PS50110"/>
    </source>
</evidence>
<dbReference type="SMART" id="SM00388">
    <property type="entry name" value="HisKA"/>
    <property type="match status" value="1"/>
</dbReference>
<comment type="catalytic activity">
    <reaction evidence="1">
        <text>ATP + protein L-histidine = ADP + protein N-phospho-L-histidine.</text>
        <dbReference type="EC" id="2.7.13.3"/>
    </reaction>
</comment>
<keyword evidence="11" id="KW-0547">Nucleotide-binding</keyword>
<dbReference type="PROSITE" id="PS50110">
    <property type="entry name" value="RESPONSE_REGULATORY"/>
    <property type="match status" value="1"/>
</dbReference>
<dbReference type="PANTHER" id="PTHR43547:SF2">
    <property type="entry name" value="HYBRID SIGNAL TRANSDUCTION HISTIDINE KINASE C"/>
    <property type="match status" value="1"/>
</dbReference>
<dbReference type="PANTHER" id="PTHR43547">
    <property type="entry name" value="TWO-COMPONENT HISTIDINE KINASE"/>
    <property type="match status" value="1"/>
</dbReference>
<feature type="domain" description="Histidine kinase" evidence="9">
    <location>
        <begin position="536"/>
        <end position="756"/>
    </location>
</feature>
<comment type="caution">
    <text evidence="11">The sequence shown here is derived from an EMBL/GenBank/DDBJ whole genome shotgun (WGS) entry which is preliminary data.</text>
</comment>
<feature type="modified residue" description="4-aspartylphosphate" evidence="6">
    <location>
        <position position="822"/>
    </location>
</feature>
<dbReference type="SMART" id="SM00448">
    <property type="entry name" value="REC"/>
    <property type="match status" value="1"/>
</dbReference>